<keyword evidence="10" id="KW-1185">Reference proteome</keyword>
<proteinExistence type="inferred from homology"/>
<dbReference type="PANTHER" id="PTHR30193:SF44">
    <property type="entry name" value="LACTOSE TRANSPORT SYSTEM PERMEASE PROTEIN LACF"/>
    <property type="match status" value="1"/>
</dbReference>
<feature type="transmembrane region" description="Helical" evidence="7">
    <location>
        <begin position="116"/>
        <end position="136"/>
    </location>
</feature>
<dbReference type="InterPro" id="IPR035906">
    <property type="entry name" value="MetI-like_sf"/>
</dbReference>
<feature type="transmembrane region" description="Helical" evidence="7">
    <location>
        <begin position="272"/>
        <end position="294"/>
    </location>
</feature>
<keyword evidence="3" id="KW-1003">Cell membrane</keyword>
<dbReference type="Proteomes" id="UP000536909">
    <property type="component" value="Unassembled WGS sequence"/>
</dbReference>
<dbReference type="InterPro" id="IPR000515">
    <property type="entry name" value="MetI-like"/>
</dbReference>
<dbReference type="PANTHER" id="PTHR30193">
    <property type="entry name" value="ABC TRANSPORTER PERMEASE PROTEIN"/>
    <property type="match status" value="1"/>
</dbReference>
<keyword evidence="9" id="KW-0762">Sugar transport</keyword>
<accession>A0ABR6MNG1</accession>
<reference evidence="9 10" key="1">
    <citation type="submission" date="2020-08" db="EMBL/GenBank/DDBJ databases">
        <title>Genomic Encyclopedia of Type Strains, Phase IV (KMG-IV): sequencing the most valuable type-strain genomes for metagenomic binning, comparative biology and taxonomic classification.</title>
        <authorList>
            <person name="Goeker M."/>
        </authorList>
    </citation>
    <scope>NUCLEOTIDE SEQUENCE [LARGE SCALE GENOMIC DNA]</scope>
    <source>
        <strain evidence="9 10">DSM 105434</strain>
    </source>
</reference>
<organism evidence="9 10">
    <name type="scientific">Deinococcus metallilatus</name>
    <dbReference type="NCBI Taxonomy" id="1211322"/>
    <lineage>
        <taxon>Bacteria</taxon>
        <taxon>Thermotogati</taxon>
        <taxon>Deinococcota</taxon>
        <taxon>Deinococci</taxon>
        <taxon>Deinococcales</taxon>
        <taxon>Deinococcaceae</taxon>
        <taxon>Deinococcus</taxon>
    </lineage>
</organism>
<name>A0ABR6MNG1_9DEIO</name>
<evidence type="ECO:0000313" key="10">
    <source>
        <dbReference type="Proteomes" id="UP000536909"/>
    </source>
</evidence>
<dbReference type="Gene3D" id="1.10.3720.10">
    <property type="entry name" value="MetI-like"/>
    <property type="match status" value="1"/>
</dbReference>
<evidence type="ECO:0000256" key="2">
    <source>
        <dbReference type="ARBA" id="ARBA00022448"/>
    </source>
</evidence>
<dbReference type="InterPro" id="IPR051393">
    <property type="entry name" value="ABC_transporter_permease"/>
</dbReference>
<sequence>MTTLPTHAAKLRAGSGRASVPWYLFLPAILPIVLFSVLPLCQGIWLGFTEYRLGQDAPTFNGLANFAQMLKDTDFLSSFKVGLIWTFAVTGGVLFFGMGLALLLNARLPLQGLARVLVLVPWAIPPVIKGLIWRMVYHPDAGFLNQGLAALGFPDLHLNVLTDFTWALPAVILVGIWAGLPQATVVLLAGLQSIPDELKEAAALDGAGSWGILRHVTLPLMMPVIAATAALEFMWNFNAFGLVYVLTDGGPAGSTRLPMLFAYEEAFQYGNIGYASALGLAMVVVVGVLVYYTVRRQAQGGDA</sequence>
<evidence type="ECO:0000256" key="5">
    <source>
        <dbReference type="ARBA" id="ARBA00022989"/>
    </source>
</evidence>
<evidence type="ECO:0000256" key="6">
    <source>
        <dbReference type="ARBA" id="ARBA00023136"/>
    </source>
</evidence>
<keyword evidence="6 7" id="KW-0472">Membrane</keyword>
<dbReference type="RefSeq" id="WP_164973282.1">
    <property type="nucleotide sequence ID" value="NZ_BSUI01000012.1"/>
</dbReference>
<protein>
    <submittedName>
        <fullName evidence="9">Multiple sugar transport system permease protein</fullName>
    </submittedName>
</protein>
<dbReference type="EMBL" id="JACHFV010000001">
    <property type="protein sequence ID" value="MBB5293467.1"/>
    <property type="molecule type" value="Genomic_DNA"/>
</dbReference>
<comment type="similarity">
    <text evidence="7">Belongs to the binding-protein-dependent transport system permease family.</text>
</comment>
<dbReference type="CDD" id="cd06261">
    <property type="entry name" value="TM_PBP2"/>
    <property type="match status" value="1"/>
</dbReference>
<evidence type="ECO:0000259" key="8">
    <source>
        <dbReference type="PROSITE" id="PS50928"/>
    </source>
</evidence>
<gene>
    <name evidence="9" type="ORF">HNQ10_000280</name>
</gene>
<evidence type="ECO:0000313" key="9">
    <source>
        <dbReference type="EMBL" id="MBB5293467.1"/>
    </source>
</evidence>
<dbReference type="PROSITE" id="PS50928">
    <property type="entry name" value="ABC_TM1"/>
    <property type="match status" value="1"/>
</dbReference>
<evidence type="ECO:0000256" key="7">
    <source>
        <dbReference type="RuleBase" id="RU363032"/>
    </source>
</evidence>
<comment type="caution">
    <text evidence="9">The sequence shown here is derived from an EMBL/GenBank/DDBJ whole genome shotgun (WGS) entry which is preliminary data.</text>
</comment>
<feature type="transmembrane region" description="Helical" evidence="7">
    <location>
        <begin position="83"/>
        <end position="104"/>
    </location>
</feature>
<feature type="transmembrane region" description="Helical" evidence="7">
    <location>
        <begin position="20"/>
        <end position="45"/>
    </location>
</feature>
<keyword evidence="5 7" id="KW-1133">Transmembrane helix</keyword>
<feature type="transmembrane region" description="Helical" evidence="7">
    <location>
        <begin position="166"/>
        <end position="191"/>
    </location>
</feature>
<feature type="transmembrane region" description="Helical" evidence="7">
    <location>
        <begin position="212"/>
        <end position="235"/>
    </location>
</feature>
<comment type="subcellular location">
    <subcellularLocation>
        <location evidence="1 7">Cell membrane</location>
        <topology evidence="1 7">Multi-pass membrane protein</topology>
    </subcellularLocation>
</comment>
<feature type="domain" description="ABC transmembrane type-1" evidence="8">
    <location>
        <begin position="79"/>
        <end position="293"/>
    </location>
</feature>
<dbReference type="SUPFAM" id="SSF161098">
    <property type="entry name" value="MetI-like"/>
    <property type="match status" value="1"/>
</dbReference>
<keyword evidence="4 7" id="KW-0812">Transmembrane</keyword>
<evidence type="ECO:0000256" key="4">
    <source>
        <dbReference type="ARBA" id="ARBA00022692"/>
    </source>
</evidence>
<evidence type="ECO:0000256" key="1">
    <source>
        <dbReference type="ARBA" id="ARBA00004651"/>
    </source>
</evidence>
<dbReference type="Pfam" id="PF00528">
    <property type="entry name" value="BPD_transp_1"/>
    <property type="match status" value="1"/>
</dbReference>
<keyword evidence="2 7" id="KW-0813">Transport</keyword>
<evidence type="ECO:0000256" key="3">
    <source>
        <dbReference type="ARBA" id="ARBA00022475"/>
    </source>
</evidence>